<evidence type="ECO:0000313" key="3">
    <source>
        <dbReference type="Proteomes" id="UP000228380"/>
    </source>
</evidence>
<evidence type="ECO:0000313" key="4">
    <source>
        <dbReference type="RefSeq" id="XP_038985548.1"/>
    </source>
</evidence>
<organism evidence="3 4">
    <name type="scientific">Phoenix dactylifera</name>
    <name type="common">Date palm</name>
    <dbReference type="NCBI Taxonomy" id="42345"/>
    <lineage>
        <taxon>Eukaryota</taxon>
        <taxon>Viridiplantae</taxon>
        <taxon>Streptophyta</taxon>
        <taxon>Embryophyta</taxon>
        <taxon>Tracheophyta</taxon>
        <taxon>Spermatophyta</taxon>
        <taxon>Magnoliopsida</taxon>
        <taxon>Liliopsida</taxon>
        <taxon>Arecaceae</taxon>
        <taxon>Coryphoideae</taxon>
        <taxon>Phoeniceae</taxon>
        <taxon>Phoenix</taxon>
    </lineage>
</organism>
<dbReference type="AlphaFoldDB" id="A0A8B9ANF9"/>
<dbReference type="KEGG" id="pda:120111739"/>
<reference evidence="4" key="2">
    <citation type="submission" date="2025-08" db="UniProtKB">
        <authorList>
            <consortium name="RefSeq"/>
        </authorList>
    </citation>
    <scope>IDENTIFICATION</scope>
    <source>
        <tissue evidence="4">Young leaves</tissue>
    </source>
</reference>
<feature type="transmembrane region" description="Helical" evidence="2">
    <location>
        <begin position="106"/>
        <end position="125"/>
    </location>
</feature>
<evidence type="ECO:0000256" key="1">
    <source>
        <dbReference type="SAM" id="MobiDB-lite"/>
    </source>
</evidence>
<gene>
    <name evidence="4" type="primary">LOC120111739</name>
</gene>
<feature type="transmembrane region" description="Helical" evidence="2">
    <location>
        <begin position="176"/>
        <end position="196"/>
    </location>
</feature>
<name>A0A8B9ANF9_PHODC</name>
<dbReference type="Proteomes" id="UP000228380">
    <property type="component" value="Chromosome 8"/>
</dbReference>
<keyword evidence="3" id="KW-1185">Reference proteome</keyword>
<dbReference type="GeneID" id="120111739"/>
<keyword evidence="2" id="KW-1133">Transmembrane helix</keyword>
<feature type="transmembrane region" description="Helical" evidence="2">
    <location>
        <begin position="137"/>
        <end position="164"/>
    </location>
</feature>
<reference evidence="3" key="1">
    <citation type="journal article" date="2019" name="Nat. Commun.">
        <title>Genome-wide association mapping of date palm fruit traits.</title>
        <authorList>
            <person name="Hazzouri K.M."/>
            <person name="Gros-Balthazard M."/>
            <person name="Flowers J.M."/>
            <person name="Copetti D."/>
            <person name="Lemansour A."/>
            <person name="Lebrun M."/>
            <person name="Masmoudi K."/>
            <person name="Ferrand S."/>
            <person name="Dhar M.I."/>
            <person name="Fresquez Z.A."/>
            <person name="Rosas U."/>
            <person name="Zhang J."/>
            <person name="Talag J."/>
            <person name="Lee S."/>
            <person name="Kudrna D."/>
            <person name="Powell R.F."/>
            <person name="Leitch I.J."/>
            <person name="Krueger R.R."/>
            <person name="Wing R.A."/>
            <person name="Amiri K.M.A."/>
            <person name="Purugganan M.D."/>
        </authorList>
    </citation>
    <scope>NUCLEOTIDE SEQUENCE [LARGE SCALE GENOMIC DNA]</scope>
    <source>
        <strain evidence="3">cv. Khalas</strain>
    </source>
</reference>
<dbReference type="OrthoDB" id="692043at2759"/>
<feature type="transmembrane region" description="Helical" evidence="2">
    <location>
        <begin position="202"/>
        <end position="221"/>
    </location>
</feature>
<accession>A0A8B9ANF9</accession>
<sequence length="251" mass="27241">MARIFSASFFPSNSFRRLLSFGGSSGGDSAQTTGRIFPVSFFSSDSFFRRLRSFGSSDDPDQTTAESSHPSPRYADENPIPSAMEMETGSPAAAGPEQDSKRVRKLVPTVSLAVAALCCGIYASIPPEIQLHPPSPLFYDFLTAFVSLGVFTSLGLLMCSLVRPEGAKVAWVQKRVVTIAIIFFLIAFVLRIALLLPVASFGYVWLVFFLVAAGIALYLYAARKKDLHNQSARDPAYRLPISLPRTDGGGN</sequence>
<keyword evidence="2" id="KW-0472">Membrane</keyword>
<keyword evidence="2" id="KW-0812">Transmembrane</keyword>
<protein>
    <submittedName>
        <fullName evidence="4">Uncharacterized protein LOC120111739</fullName>
    </submittedName>
</protein>
<evidence type="ECO:0000256" key="2">
    <source>
        <dbReference type="SAM" id="Phobius"/>
    </source>
</evidence>
<proteinExistence type="predicted"/>
<dbReference type="RefSeq" id="XP_038985548.1">
    <property type="nucleotide sequence ID" value="XM_039129620.1"/>
</dbReference>
<feature type="region of interest" description="Disordered" evidence="1">
    <location>
        <begin position="54"/>
        <end position="100"/>
    </location>
</feature>